<feature type="compositionally biased region" description="Basic and acidic residues" evidence="1">
    <location>
        <begin position="83"/>
        <end position="101"/>
    </location>
</feature>
<organism evidence="2 3">
    <name type="scientific">Chara braunii</name>
    <name type="common">Braun's stonewort</name>
    <dbReference type="NCBI Taxonomy" id="69332"/>
    <lineage>
        <taxon>Eukaryota</taxon>
        <taxon>Viridiplantae</taxon>
        <taxon>Streptophyta</taxon>
        <taxon>Charophyceae</taxon>
        <taxon>Charales</taxon>
        <taxon>Characeae</taxon>
        <taxon>Chara</taxon>
    </lineage>
</organism>
<proteinExistence type="predicted"/>
<protein>
    <submittedName>
        <fullName evidence="2">Uncharacterized protein</fullName>
    </submittedName>
</protein>
<sequence>MVDTRSGKSTIPYTKEQEESVAAILKERKEKEAKKKALLEAQVAKKKKLEGEMERVKREEEQQLKEVEEEEEEEEEIPLLKIGRREERGESSGTSEDQKKLEKMRRRRIAAATELEKELVAAAEQHTKDVQSKLNAIAKSIDVLIRVQQEQMHASRGHDRALQSIRVGFRDFAHDMMMRMGSEMQARIKNTEQFYVGAIEGVKIAAPKEEEACPRRERVKVKFPDAYSGKQMEDFDNWEATLTPTCTSKIHLQNIIPEEQVLVAFHALRDEASSFAKSLAGATKCDNDMVAYSTIAPLSEFLKLLRECFADVTKGIKAFDKLQTIHTRQWRSARALKGAMDELVAVPNHGVTEPQLVQLFYRAMPESLHGHFYDKSRDVVAYEASPRQ</sequence>
<evidence type="ECO:0000256" key="1">
    <source>
        <dbReference type="SAM" id="MobiDB-lite"/>
    </source>
</evidence>
<reference evidence="2 3" key="1">
    <citation type="journal article" date="2018" name="Cell">
        <title>The Chara Genome: Secondary Complexity and Implications for Plant Terrestrialization.</title>
        <authorList>
            <person name="Nishiyama T."/>
            <person name="Sakayama H."/>
            <person name="Vries J.D."/>
            <person name="Buschmann H."/>
            <person name="Saint-Marcoux D."/>
            <person name="Ullrich K.K."/>
            <person name="Haas F.B."/>
            <person name="Vanderstraeten L."/>
            <person name="Becker D."/>
            <person name="Lang D."/>
            <person name="Vosolsobe S."/>
            <person name="Rombauts S."/>
            <person name="Wilhelmsson P.K.I."/>
            <person name="Janitza P."/>
            <person name="Kern R."/>
            <person name="Heyl A."/>
            <person name="Rumpler F."/>
            <person name="Villalobos L.I.A.C."/>
            <person name="Clay J.M."/>
            <person name="Skokan R."/>
            <person name="Toyoda A."/>
            <person name="Suzuki Y."/>
            <person name="Kagoshima H."/>
            <person name="Schijlen E."/>
            <person name="Tajeshwar N."/>
            <person name="Catarino B."/>
            <person name="Hetherington A.J."/>
            <person name="Saltykova A."/>
            <person name="Bonnot C."/>
            <person name="Breuninger H."/>
            <person name="Symeonidi A."/>
            <person name="Radhakrishnan G.V."/>
            <person name="Van Nieuwerburgh F."/>
            <person name="Deforce D."/>
            <person name="Chang C."/>
            <person name="Karol K.G."/>
            <person name="Hedrich R."/>
            <person name="Ulvskov P."/>
            <person name="Glockner G."/>
            <person name="Delwiche C.F."/>
            <person name="Petrasek J."/>
            <person name="Van de Peer Y."/>
            <person name="Friml J."/>
            <person name="Beilby M."/>
            <person name="Dolan L."/>
            <person name="Kohara Y."/>
            <person name="Sugano S."/>
            <person name="Fujiyama A."/>
            <person name="Delaux P.-M."/>
            <person name="Quint M."/>
            <person name="TheiBen G."/>
            <person name="Hagemann M."/>
            <person name="Harholt J."/>
            <person name="Dunand C."/>
            <person name="Zachgo S."/>
            <person name="Langdale J."/>
            <person name="Maumus F."/>
            <person name="Straeten D.V.D."/>
            <person name="Gould S.B."/>
            <person name="Rensing S.A."/>
        </authorList>
    </citation>
    <scope>NUCLEOTIDE SEQUENCE [LARGE SCALE GENOMIC DNA]</scope>
    <source>
        <strain evidence="2 3">S276</strain>
    </source>
</reference>
<gene>
    <name evidence="2" type="ORF">CBR_g32510</name>
</gene>
<feature type="region of interest" description="Disordered" evidence="1">
    <location>
        <begin position="44"/>
        <end position="101"/>
    </location>
</feature>
<evidence type="ECO:0000313" key="2">
    <source>
        <dbReference type="EMBL" id="GBG81521.1"/>
    </source>
</evidence>
<comment type="caution">
    <text evidence="2">The sequence shown here is derived from an EMBL/GenBank/DDBJ whole genome shotgun (WGS) entry which is preliminary data.</text>
</comment>
<dbReference type="Gramene" id="GBG81521">
    <property type="protein sequence ID" value="GBG81521"/>
    <property type="gene ID" value="CBR_g32510"/>
</dbReference>
<dbReference type="AlphaFoldDB" id="A0A388LGZ1"/>
<accession>A0A388LGZ1</accession>
<dbReference type="EMBL" id="BFEA01000377">
    <property type="protein sequence ID" value="GBG81521.1"/>
    <property type="molecule type" value="Genomic_DNA"/>
</dbReference>
<keyword evidence="3" id="KW-1185">Reference proteome</keyword>
<name>A0A388LGZ1_CHABU</name>
<feature type="compositionally biased region" description="Acidic residues" evidence="1">
    <location>
        <begin position="67"/>
        <end position="77"/>
    </location>
</feature>
<feature type="compositionally biased region" description="Basic and acidic residues" evidence="1">
    <location>
        <begin position="49"/>
        <end position="66"/>
    </location>
</feature>
<dbReference type="Proteomes" id="UP000265515">
    <property type="component" value="Unassembled WGS sequence"/>
</dbReference>
<evidence type="ECO:0000313" key="3">
    <source>
        <dbReference type="Proteomes" id="UP000265515"/>
    </source>
</evidence>